<comment type="similarity">
    <text evidence="10">Belongs to the insect chemoreceptor superfamily. Heteromeric odorant receptor channel (TC 1.A.69) family.</text>
</comment>
<evidence type="ECO:0000313" key="11">
    <source>
        <dbReference type="EMBL" id="KAK9502721.1"/>
    </source>
</evidence>
<feature type="transmembrane region" description="Helical" evidence="10">
    <location>
        <begin position="80"/>
        <end position="98"/>
    </location>
</feature>
<dbReference type="PANTHER" id="PTHR21137">
    <property type="entry name" value="ODORANT RECEPTOR"/>
    <property type="match status" value="1"/>
</dbReference>
<keyword evidence="6 10" id="KW-1133">Transmembrane helix</keyword>
<dbReference type="GO" id="GO:0005886">
    <property type="term" value="C:plasma membrane"/>
    <property type="evidence" value="ECO:0007669"/>
    <property type="project" value="UniProtKB-SubCell"/>
</dbReference>
<evidence type="ECO:0000313" key="12">
    <source>
        <dbReference type="Proteomes" id="UP001461498"/>
    </source>
</evidence>
<evidence type="ECO:0000256" key="3">
    <source>
        <dbReference type="ARBA" id="ARBA00022606"/>
    </source>
</evidence>
<feature type="transmembrane region" description="Helical" evidence="10">
    <location>
        <begin position="329"/>
        <end position="353"/>
    </location>
</feature>
<reference evidence="11 12" key="1">
    <citation type="submission" date="2022-12" db="EMBL/GenBank/DDBJ databases">
        <title>Chromosome-level genome assembly of true bugs.</title>
        <authorList>
            <person name="Ma L."/>
            <person name="Li H."/>
        </authorList>
    </citation>
    <scope>NUCLEOTIDE SEQUENCE [LARGE SCALE GENOMIC DNA]</scope>
    <source>
        <strain evidence="11">Lab_2022b</strain>
    </source>
</reference>
<proteinExistence type="inferred from homology"/>
<sequence length="429" mass="49283">MDFFERIDAESDELVMSTVRSEYGFMLQIGGLFANLRPKWRMLSIMQFFIYTGTVTIHLVFFIKTLTLNYKDMNSAIQTLHYGSFVSMTFAILISFPLNRPVFVNLIKIIGNNYYTYSDGLKSDQVDKWNRDIRKIKIILLLLIPLYLFFCAISLLFISPLIDSYTNVQISNETYSNGIYMKLPVQLWYPFIIDNSFTHLLALCSQVCTSSVVASVLACADLLMLFLSQGLAVQLKILRHSIQNTETRAMKLYNDKFGKLNNDEKYTNENYMKMINFCIKENVQHHLVLLKAFNCWYLLLKWPAAYVLLESSLIIALSLLGFVMGKAKIGAQLVSLLLLVAEVASMALMCFVGQQMTDLSEGMLDDFYNLNWMRWNKSCQLSLRIVKEYLKNPLDVKAGGLKTLNRDTFASIMNGAYSYFNLIYAYKGD</sequence>
<dbReference type="Proteomes" id="UP001461498">
    <property type="component" value="Unassembled WGS sequence"/>
</dbReference>
<dbReference type="AlphaFoldDB" id="A0AAW1CW92"/>
<keyword evidence="8 10" id="KW-0675">Receptor</keyword>
<feature type="transmembrane region" description="Helical" evidence="10">
    <location>
        <begin position="200"/>
        <end position="227"/>
    </location>
</feature>
<dbReference type="GO" id="GO:0005549">
    <property type="term" value="F:odorant binding"/>
    <property type="evidence" value="ECO:0007669"/>
    <property type="project" value="InterPro"/>
</dbReference>
<evidence type="ECO:0000256" key="8">
    <source>
        <dbReference type="ARBA" id="ARBA00023170"/>
    </source>
</evidence>
<organism evidence="11 12">
    <name type="scientific">Rhynocoris fuscipes</name>
    <dbReference type="NCBI Taxonomy" id="488301"/>
    <lineage>
        <taxon>Eukaryota</taxon>
        <taxon>Metazoa</taxon>
        <taxon>Ecdysozoa</taxon>
        <taxon>Arthropoda</taxon>
        <taxon>Hexapoda</taxon>
        <taxon>Insecta</taxon>
        <taxon>Pterygota</taxon>
        <taxon>Neoptera</taxon>
        <taxon>Paraneoptera</taxon>
        <taxon>Hemiptera</taxon>
        <taxon>Heteroptera</taxon>
        <taxon>Panheteroptera</taxon>
        <taxon>Cimicomorpha</taxon>
        <taxon>Reduviidae</taxon>
        <taxon>Harpactorinae</taxon>
        <taxon>Harpactorini</taxon>
        <taxon>Rhynocoris</taxon>
    </lineage>
</organism>
<keyword evidence="5 10" id="KW-0552">Olfaction</keyword>
<evidence type="ECO:0000256" key="10">
    <source>
        <dbReference type="RuleBase" id="RU351113"/>
    </source>
</evidence>
<feature type="transmembrane region" description="Helical" evidence="10">
    <location>
        <begin position="48"/>
        <end position="68"/>
    </location>
</feature>
<name>A0AAW1CW92_9HEMI</name>
<evidence type="ECO:0000256" key="9">
    <source>
        <dbReference type="ARBA" id="ARBA00023224"/>
    </source>
</evidence>
<evidence type="ECO:0000256" key="2">
    <source>
        <dbReference type="ARBA" id="ARBA00022475"/>
    </source>
</evidence>
<keyword evidence="12" id="KW-1185">Reference proteome</keyword>
<evidence type="ECO:0000256" key="6">
    <source>
        <dbReference type="ARBA" id="ARBA00022989"/>
    </source>
</evidence>
<evidence type="ECO:0000256" key="7">
    <source>
        <dbReference type="ARBA" id="ARBA00023136"/>
    </source>
</evidence>
<keyword evidence="3 10" id="KW-0716">Sensory transduction</keyword>
<comment type="subcellular location">
    <subcellularLocation>
        <location evidence="1 10">Cell membrane</location>
        <topology evidence="1 10">Multi-pass membrane protein</topology>
    </subcellularLocation>
</comment>
<keyword evidence="4 10" id="KW-0812">Transmembrane</keyword>
<evidence type="ECO:0000256" key="1">
    <source>
        <dbReference type="ARBA" id="ARBA00004651"/>
    </source>
</evidence>
<protein>
    <recommendedName>
        <fullName evidence="10">Odorant receptor</fullName>
    </recommendedName>
</protein>
<dbReference type="PANTHER" id="PTHR21137:SF35">
    <property type="entry name" value="ODORANT RECEPTOR 19A-RELATED"/>
    <property type="match status" value="1"/>
</dbReference>
<keyword evidence="7 10" id="KW-0472">Membrane</keyword>
<feature type="transmembrane region" description="Helical" evidence="10">
    <location>
        <begin position="138"/>
        <end position="162"/>
    </location>
</feature>
<keyword evidence="9 10" id="KW-0807">Transducer</keyword>
<dbReference type="GO" id="GO:0007165">
    <property type="term" value="P:signal transduction"/>
    <property type="evidence" value="ECO:0007669"/>
    <property type="project" value="UniProtKB-KW"/>
</dbReference>
<gene>
    <name evidence="11" type="ORF">O3M35_011435</name>
</gene>
<feature type="transmembrane region" description="Helical" evidence="10">
    <location>
        <begin position="304"/>
        <end position="323"/>
    </location>
</feature>
<accession>A0AAW1CW92</accession>
<keyword evidence="2" id="KW-1003">Cell membrane</keyword>
<dbReference type="GO" id="GO:0004984">
    <property type="term" value="F:olfactory receptor activity"/>
    <property type="evidence" value="ECO:0007669"/>
    <property type="project" value="InterPro"/>
</dbReference>
<comment type="caution">
    <text evidence="10">Lacks conserved residue(s) required for the propagation of feature annotation.</text>
</comment>
<dbReference type="Pfam" id="PF02949">
    <property type="entry name" value="7tm_6"/>
    <property type="match status" value="1"/>
</dbReference>
<evidence type="ECO:0000256" key="5">
    <source>
        <dbReference type="ARBA" id="ARBA00022725"/>
    </source>
</evidence>
<comment type="caution">
    <text evidence="11">The sequence shown here is derived from an EMBL/GenBank/DDBJ whole genome shotgun (WGS) entry which is preliminary data.</text>
</comment>
<evidence type="ECO:0000256" key="4">
    <source>
        <dbReference type="ARBA" id="ARBA00022692"/>
    </source>
</evidence>
<dbReference type="InterPro" id="IPR004117">
    <property type="entry name" value="7tm6_olfct_rcpt"/>
</dbReference>
<dbReference type="EMBL" id="JAPXFL010000008">
    <property type="protein sequence ID" value="KAK9502721.1"/>
    <property type="molecule type" value="Genomic_DNA"/>
</dbReference>